<gene>
    <name evidence="3" type="ORF">SAMN05421788_11013</name>
</gene>
<dbReference type="GO" id="GO:0016787">
    <property type="term" value="F:hydrolase activity"/>
    <property type="evidence" value="ECO:0007669"/>
    <property type="project" value="UniProtKB-KW"/>
</dbReference>
<keyword evidence="1" id="KW-0472">Membrane</keyword>
<feature type="transmembrane region" description="Helical" evidence="1">
    <location>
        <begin position="304"/>
        <end position="324"/>
    </location>
</feature>
<dbReference type="InterPro" id="IPR050879">
    <property type="entry name" value="Acyltransferase_3"/>
</dbReference>
<keyword evidence="1" id="KW-0812">Transmembrane</keyword>
<dbReference type="Proteomes" id="UP000186917">
    <property type="component" value="Unassembled WGS sequence"/>
</dbReference>
<feature type="transmembrane region" description="Helical" evidence="1">
    <location>
        <begin position="242"/>
        <end position="260"/>
    </location>
</feature>
<evidence type="ECO:0000256" key="1">
    <source>
        <dbReference type="SAM" id="Phobius"/>
    </source>
</evidence>
<keyword evidence="3" id="KW-0808">Transferase</keyword>
<sequence>MSKRILELDALRGFAALMVVLFHLTTLGNHSSVIFNLGCTGVDLFFIISGFVILMTLERCKSWKDFLISRFARLYPAYWTAVTFTALLIVITVVCNLPHLNYGISVKQYLVNMTMLQHWFKVRNVDGPYWTLTIELVFYFLMLLVFISGRLKNIELIGIPFLLLSFCYGLFETVFNSNALLHVISVAFPLIAYFPLFYAGIIMYKIKQETASPFRILMLLLCMGTQIYLFDKFHHNHTAISVTQYGSMLVAYFIIFLLFVYEKLDFIAIKPSLFYGRISYSLYLIHQFLSAGVLLPLLTGSWHLNFWLAVIIILAVNTLIAYLINRYIENVSLHFIKNRYSKK</sequence>
<feature type="transmembrane region" description="Helical" evidence="1">
    <location>
        <begin position="280"/>
        <end position="298"/>
    </location>
</feature>
<name>A0A1N7R863_9BACT</name>
<feature type="transmembrane region" description="Helical" evidence="1">
    <location>
        <begin position="33"/>
        <end position="57"/>
    </location>
</feature>
<keyword evidence="1" id="KW-1133">Transmembrane helix</keyword>
<organism evidence="3 4">
    <name type="scientific">Filimonas lacunae</name>
    <dbReference type="NCBI Taxonomy" id="477680"/>
    <lineage>
        <taxon>Bacteria</taxon>
        <taxon>Pseudomonadati</taxon>
        <taxon>Bacteroidota</taxon>
        <taxon>Chitinophagia</taxon>
        <taxon>Chitinophagales</taxon>
        <taxon>Chitinophagaceae</taxon>
        <taxon>Filimonas</taxon>
    </lineage>
</organism>
<feature type="transmembrane region" description="Helical" evidence="1">
    <location>
        <begin position="9"/>
        <end position="27"/>
    </location>
</feature>
<dbReference type="OrthoDB" id="290051at2"/>
<evidence type="ECO:0000313" key="3">
    <source>
        <dbReference type="EMBL" id="SIT30887.1"/>
    </source>
</evidence>
<dbReference type="PANTHER" id="PTHR23028:SF131">
    <property type="entry name" value="BLR2367 PROTEIN"/>
    <property type="match status" value="1"/>
</dbReference>
<feature type="transmembrane region" description="Helical" evidence="1">
    <location>
        <begin position="183"/>
        <end position="202"/>
    </location>
</feature>
<dbReference type="EMBL" id="FTOR01000010">
    <property type="protein sequence ID" value="SIT30887.1"/>
    <property type="molecule type" value="Genomic_DNA"/>
</dbReference>
<dbReference type="InterPro" id="IPR002656">
    <property type="entry name" value="Acyl_transf_3_dom"/>
</dbReference>
<reference evidence="4" key="1">
    <citation type="submission" date="2017-01" db="EMBL/GenBank/DDBJ databases">
        <authorList>
            <person name="Varghese N."/>
            <person name="Submissions S."/>
        </authorList>
    </citation>
    <scope>NUCLEOTIDE SEQUENCE [LARGE SCALE GENOMIC DNA]</scope>
    <source>
        <strain evidence="4">DSM 21054</strain>
    </source>
</reference>
<keyword evidence="3" id="KW-0012">Acyltransferase</keyword>
<evidence type="ECO:0000313" key="4">
    <source>
        <dbReference type="Proteomes" id="UP000186917"/>
    </source>
</evidence>
<dbReference type="STRING" id="477680.SAMN05421788_11013"/>
<feature type="transmembrane region" description="Helical" evidence="1">
    <location>
        <begin position="214"/>
        <end position="230"/>
    </location>
</feature>
<dbReference type="GO" id="GO:0000271">
    <property type="term" value="P:polysaccharide biosynthetic process"/>
    <property type="evidence" value="ECO:0007669"/>
    <property type="project" value="TreeGrafter"/>
</dbReference>
<keyword evidence="3" id="KW-0378">Hydrolase</keyword>
<keyword evidence="4" id="KW-1185">Reference proteome</keyword>
<dbReference type="PANTHER" id="PTHR23028">
    <property type="entry name" value="ACETYLTRANSFERASE"/>
    <property type="match status" value="1"/>
</dbReference>
<dbReference type="GO" id="GO:0016747">
    <property type="term" value="F:acyltransferase activity, transferring groups other than amino-acyl groups"/>
    <property type="evidence" value="ECO:0007669"/>
    <property type="project" value="InterPro"/>
</dbReference>
<dbReference type="GO" id="GO:0016020">
    <property type="term" value="C:membrane"/>
    <property type="evidence" value="ECO:0007669"/>
    <property type="project" value="TreeGrafter"/>
</dbReference>
<proteinExistence type="predicted"/>
<dbReference type="AlphaFoldDB" id="A0A1N7R863"/>
<feature type="transmembrane region" description="Helical" evidence="1">
    <location>
        <begin position="78"/>
        <end position="100"/>
    </location>
</feature>
<feature type="transmembrane region" description="Helical" evidence="1">
    <location>
        <begin position="129"/>
        <end position="147"/>
    </location>
</feature>
<dbReference type="RefSeq" id="WP_076381607.1">
    <property type="nucleotide sequence ID" value="NZ_AP017422.1"/>
</dbReference>
<feature type="transmembrane region" description="Helical" evidence="1">
    <location>
        <begin position="154"/>
        <end position="171"/>
    </location>
</feature>
<accession>A0A1N7R863</accession>
<feature type="domain" description="Acyltransferase 3" evidence="2">
    <location>
        <begin position="6"/>
        <end position="325"/>
    </location>
</feature>
<evidence type="ECO:0000259" key="2">
    <source>
        <dbReference type="Pfam" id="PF01757"/>
    </source>
</evidence>
<dbReference type="Pfam" id="PF01757">
    <property type="entry name" value="Acyl_transf_3"/>
    <property type="match status" value="1"/>
</dbReference>
<protein>
    <submittedName>
        <fullName evidence="3">Peptidoglycan/LPS O-acetylase OafA/YrhL, contains acyltransferase and SGNH-hydrolase domains</fullName>
    </submittedName>
</protein>